<dbReference type="Pfam" id="PF07103">
    <property type="entry name" value="DUF1365"/>
    <property type="match status" value="1"/>
</dbReference>
<dbReference type="EMBL" id="LSNE01000003">
    <property type="protein sequence ID" value="KXI29932.1"/>
    <property type="molecule type" value="Genomic_DNA"/>
</dbReference>
<proteinExistence type="predicted"/>
<protein>
    <submittedName>
        <fullName evidence="1">Chromosome partitioning protein ParA</fullName>
    </submittedName>
</protein>
<dbReference type="PANTHER" id="PTHR33973">
    <property type="entry name" value="OS07G0153300 PROTEIN"/>
    <property type="match status" value="1"/>
</dbReference>
<name>A0A136A3X2_9ALTE</name>
<accession>A0A136A3X2</accession>
<evidence type="ECO:0000313" key="2">
    <source>
        <dbReference type="Proteomes" id="UP000070299"/>
    </source>
</evidence>
<dbReference type="Proteomes" id="UP000070299">
    <property type="component" value="Unassembled WGS sequence"/>
</dbReference>
<dbReference type="PANTHER" id="PTHR33973:SF4">
    <property type="entry name" value="OS07G0153300 PROTEIN"/>
    <property type="match status" value="1"/>
</dbReference>
<comment type="caution">
    <text evidence="1">The sequence shown here is derived from an EMBL/GenBank/DDBJ whole genome shotgun (WGS) entry which is preliminary data.</text>
</comment>
<dbReference type="AlphaFoldDB" id="A0A136A3X2"/>
<dbReference type="RefSeq" id="WP_068373379.1">
    <property type="nucleotide sequence ID" value="NZ_LSNE01000003.1"/>
</dbReference>
<dbReference type="OrthoDB" id="9778801at2"/>
<keyword evidence="2" id="KW-1185">Reference proteome</keyword>
<dbReference type="InterPro" id="IPR010775">
    <property type="entry name" value="DUF1365"/>
</dbReference>
<sequence>MSLNSAIYSGQVRHRRFSVAEHRFTYSLFMLALDLDELDTVLNQSRLLSRRWFSPLRFVESDYVQEQGTTLKARLQNKVQNLEGNWDGSKAIMVAQCRCFGWYFSPINFYFCYQQNGECVYMLAEVSNTPWNQRHYYLVNLLAEQVSDKTFHVSPFMNMDMQYHWRISPPDKHMMVHIENRRQEKLFDATLSLTKQTISRRQLWLTLRNTPVMTLKIVAAIYWQALKLFLKKVPFIPHPQR</sequence>
<dbReference type="STRING" id="1799789.AX660_07900"/>
<reference evidence="2" key="1">
    <citation type="submission" date="2016-02" db="EMBL/GenBank/DDBJ databases">
        <authorList>
            <person name="Schultz-Johansen M."/>
            <person name="Glaring M.A."/>
            <person name="Bech P.K."/>
            <person name="Stougaard P."/>
        </authorList>
    </citation>
    <scope>NUCLEOTIDE SEQUENCE [LARGE SCALE GENOMIC DNA]</scope>
    <source>
        <strain evidence="2">S66</strain>
    </source>
</reference>
<gene>
    <name evidence="1" type="ORF">AX660_07900</name>
</gene>
<organism evidence="1 2">
    <name type="scientific">Paraglaciecola hydrolytica</name>
    <dbReference type="NCBI Taxonomy" id="1799789"/>
    <lineage>
        <taxon>Bacteria</taxon>
        <taxon>Pseudomonadati</taxon>
        <taxon>Pseudomonadota</taxon>
        <taxon>Gammaproteobacteria</taxon>
        <taxon>Alteromonadales</taxon>
        <taxon>Alteromonadaceae</taxon>
        <taxon>Paraglaciecola</taxon>
    </lineage>
</organism>
<evidence type="ECO:0000313" key="1">
    <source>
        <dbReference type="EMBL" id="KXI29932.1"/>
    </source>
</evidence>